<sequence length="506" mass="54146">MSLRSRVQRAVVARFSVDRRALAAFRVALATAVLVDLALRLRDVRAFYTDAGVLPRALLLETFPALGRLSIHTLSGGLWWQLVLFAATAVAALALAAGYRTRLATAVTFALVLSMQLRNPVLLNAGDSLLRRLLLWSVLLPLGARWSVDARRRESTVDRADVASIAAAGLLVQVLAVYVVNAVLKARGSAWHDGTAGRLAFGMDAITVMFGEVVAEFPALLTAGTYAWTVVLLAAPLLVLATGRARTAVVAAFATGHVAMALTLRLGAFPLVSLAALVPFLPGVVWDRVERVVDERLAPRADRVLDRVGLAEGETSSVALPAALRDLGAGSARALAAALLAFVLVWNAAALGLVALPGSVTDTVDPEERRWDMFAPEPRATGGWYATVGTTESGERVDLAPGADGTAMPADVDSTYPSHRWYVYLTSLRDAPAPALRERFAHYLCERWTREHASTLESVNVTFVARSVVLDAPDRVDVRPFGVTACAGADRAASERTRHLPPLEDD</sequence>
<dbReference type="InterPro" id="IPR052964">
    <property type="entry name" value="Sporulation_signal_mat"/>
</dbReference>
<feature type="transmembrane region" description="Helical" evidence="5">
    <location>
        <begin position="21"/>
        <end position="39"/>
    </location>
</feature>
<comment type="subcellular location">
    <subcellularLocation>
        <location evidence="1">Endomembrane system</location>
        <topology evidence="1">Multi-pass membrane protein</topology>
    </subcellularLocation>
</comment>
<feature type="transmembrane region" description="Helical" evidence="5">
    <location>
        <begin position="160"/>
        <end position="180"/>
    </location>
</feature>
<feature type="domain" description="HTTM-like" evidence="6">
    <location>
        <begin position="14"/>
        <end position="285"/>
    </location>
</feature>
<dbReference type="AlphaFoldDB" id="A0ABD5VGT8"/>
<dbReference type="PANTHER" id="PTHR39535:SF2">
    <property type="entry name" value="HTTM DOMAIN-CONTAINING PROTEIN"/>
    <property type="match status" value="1"/>
</dbReference>
<evidence type="ECO:0000259" key="6">
    <source>
        <dbReference type="SMART" id="SM00752"/>
    </source>
</evidence>
<dbReference type="PANTHER" id="PTHR39535">
    <property type="entry name" value="SPORULATION-DELAYING PROTEIN SDPB"/>
    <property type="match status" value="1"/>
</dbReference>
<accession>A0ABD5VGT8</accession>
<evidence type="ECO:0000256" key="4">
    <source>
        <dbReference type="ARBA" id="ARBA00023136"/>
    </source>
</evidence>
<keyword evidence="2 5" id="KW-0812">Transmembrane</keyword>
<evidence type="ECO:0000256" key="5">
    <source>
        <dbReference type="SAM" id="Phobius"/>
    </source>
</evidence>
<dbReference type="RefSeq" id="WP_336350651.1">
    <property type="nucleotide sequence ID" value="NZ_JAZAQL010000002.1"/>
</dbReference>
<comment type="caution">
    <text evidence="7">The sequence shown here is derived from an EMBL/GenBank/DDBJ whole genome shotgun (WGS) entry which is preliminary data.</text>
</comment>
<dbReference type="InterPro" id="IPR011020">
    <property type="entry name" value="HTTM-like"/>
</dbReference>
<organism evidence="7 8">
    <name type="scientific">Halorubellus litoreus</name>
    <dbReference type="NCBI Taxonomy" id="755308"/>
    <lineage>
        <taxon>Archaea</taxon>
        <taxon>Methanobacteriati</taxon>
        <taxon>Methanobacteriota</taxon>
        <taxon>Stenosarchaea group</taxon>
        <taxon>Halobacteria</taxon>
        <taxon>Halobacteriales</taxon>
        <taxon>Halorubellaceae</taxon>
        <taxon>Halorubellus</taxon>
    </lineage>
</organism>
<evidence type="ECO:0000256" key="2">
    <source>
        <dbReference type="ARBA" id="ARBA00022692"/>
    </source>
</evidence>
<dbReference type="InterPro" id="IPR053934">
    <property type="entry name" value="HTTM_dom"/>
</dbReference>
<name>A0ABD5VGT8_9EURY</name>
<keyword evidence="3 5" id="KW-1133">Transmembrane helix</keyword>
<evidence type="ECO:0000256" key="3">
    <source>
        <dbReference type="ARBA" id="ARBA00022989"/>
    </source>
</evidence>
<dbReference type="EMBL" id="JBHSXN010000002">
    <property type="protein sequence ID" value="MFC6953698.1"/>
    <property type="molecule type" value="Genomic_DNA"/>
</dbReference>
<feature type="transmembrane region" description="Helical" evidence="5">
    <location>
        <begin position="78"/>
        <end position="96"/>
    </location>
</feature>
<evidence type="ECO:0000313" key="7">
    <source>
        <dbReference type="EMBL" id="MFC6953698.1"/>
    </source>
</evidence>
<feature type="transmembrane region" description="Helical" evidence="5">
    <location>
        <begin position="219"/>
        <end position="241"/>
    </location>
</feature>
<dbReference type="Proteomes" id="UP001596395">
    <property type="component" value="Unassembled WGS sequence"/>
</dbReference>
<evidence type="ECO:0000256" key="1">
    <source>
        <dbReference type="ARBA" id="ARBA00004127"/>
    </source>
</evidence>
<reference evidence="7 8" key="1">
    <citation type="journal article" date="2019" name="Int. J. Syst. Evol. Microbiol.">
        <title>The Global Catalogue of Microorganisms (GCM) 10K type strain sequencing project: providing services to taxonomists for standard genome sequencing and annotation.</title>
        <authorList>
            <consortium name="The Broad Institute Genomics Platform"/>
            <consortium name="The Broad Institute Genome Sequencing Center for Infectious Disease"/>
            <person name="Wu L."/>
            <person name="Ma J."/>
        </authorList>
    </citation>
    <scope>NUCLEOTIDE SEQUENCE [LARGE SCALE GENOMIC DNA]</scope>
    <source>
        <strain evidence="7 8">GX26</strain>
    </source>
</reference>
<keyword evidence="8" id="KW-1185">Reference proteome</keyword>
<dbReference type="Pfam" id="PF05090">
    <property type="entry name" value="HTTM"/>
    <property type="match status" value="1"/>
</dbReference>
<protein>
    <submittedName>
        <fullName evidence="7">HTTM domain-containing protein</fullName>
    </submittedName>
</protein>
<proteinExistence type="predicted"/>
<feature type="transmembrane region" description="Helical" evidence="5">
    <location>
        <begin position="334"/>
        <end position="356"/>
    </location>
</feature>
<dbReference type="GO" id="GO:0012505">
    <property type="term" value="C:endomembrane system"/>
    <property type="evidence" value="ECO:0007669"/>
    <property type="project" value="UniProtKB-SubCell"/>
</dbReference>
<feature type="transmembrane region" description="Helical" evidence="5">
    <location>
        <begin position="248"/>
        <end position="281"/>
    </location>
</feature>
<evidence type="ECO:0000313" key="8">
    <source>
        <dbReference type="Proteomes" id="UP001596395"/>
    </source>
</evidence>
<gene>
    <name evidence="7" type="ORF">ACFQGB_12565</name>
</gene>
<dbReference type="SMART" id="SM00752">
    <property type="entry name" value="HTTM"/>
    <property type="match status" value="1"/>
</dbReference>
<keyword evidence="4 5" id="KW-0472">Membrane</keyword>